<comment type="caution">
    <text evidence="1">The sequence shown here is derived from an EMBL/GenBank/DDBJ whole genome shotgun (WGS) entry which is preliminary data.</text>
</comment>
<keyword evidence="2" id="KW-1185">Reference proteome</keyword>
<protein>
    <submittedName>
        <fullName evidence="1">Uncharacterized protein</fullName>
    </submittedName>
</protein>
<evidence type="ECO:0000313" key="2">
    <source>
        <dbReference type="Proteomes" id="UP000604046"/>
    </source>
</evidence>
<proteinExistence type="predicted"/>
<name>A0A812NTF8_9DINO</name>
<dbReference type="OrthoDB" id="431983at2759"/>
<organism evidence="1 2">
    <name type="scientific">Symbiodinium natans</name>
    <dbReference type="NCBI Taxonomy" id="878477"/>
    <lineage>
        <taxon>Eukaryota</taxon>
        <taxon>Sar</taxon>
        <taxon>Alveolata</taxon>
        <taxon>Dinophyceae</taxon>
        <taxon>Suessiales</taxon>
        <taxon>Symbiodiniaceae</taxon>
        <taxon>Symbiodinium</taxon>
    </lineage>
</organism>
<sequence length="208" mass="22458">MGTVWRAACVRDQDRKLTCLELVSREKAELGAAIGCRQHAIQRLVPRAAPGPHPLPARRKQQPRQSSQLMLHFGALPMSAIGRIALTTSEWRPVLHGYAMEAAELKLHMNRISAACLVDAALCTVIDILDEDIDGEYTLAGTDRGEAEMPTLIALIVQAMQLHPAAPEVQARGATCIGLLVPFVEYASLQAVAPAAIVAVPYPSERIA</sequence>
<reference evidence="1" key="1">
    <citation type="submission" date="2021-02" db="EMBL/GenBank/DDBJ databases">
        <authorList>
            <person name="Dougan E. K."/>
            <person name="Rhodes N."/>
            <person name="Thang M."/>
            <person name="Chan C."/>
        </authorList>
    </citation>
    <scope>NUCLEOTIDE SEQUENCE</scope>
</reference>
<evidence type="ECO:0000313" key="1">
    <source>
        <dbReference type="EMBL" id="CAE7323283.1"/>
    </source>
</evidence>
<dbReference type="EMBL" id="CAJNDS010002096">
    <property type="protein sequence ID" value="CAE7323283.1"/>
    <property type="molecule type" value="Genomic_DNA"/>
</dbReference>
<dbReference type="AlphaFoldDB" id="A0A812NTF8"/>
<accession>A0A812NTF8</accession>
<gene>
    <name evidence="1" type="ORF">SNAT2548_LOCUS16936</name>
</gene>
<dbReference type="Proteomes" id="UP000604046">
    <property type="component" value="Unassembled WGS sequence"/>
</dbReference>